<organism evidence="2">
    <name type="scientific">Medicago truncatula</name>
    <name type="common">Barrel medic</name>
    <name type="synonym">Medicago tribuloides</name>
    <dbReference type="NCBI Taxonomy" id="3880"/>
    <lineage>
        <taxon>Eukaryota</taxon>
        <taxon>Viridiplantae</taxon>
        <taxon>Streptophyta</taxon>
        <taxon>Embryophyta</taxon>
        <taxon>Tracheophyta</taxon>
        <taxon>Spermatophyta</taxon>
        <taxon>Magnoliopsida</taxon>
        <taxon>eudicotyledons</taxon>
        <taxon>Gunneridae</taxon>
        <taxon>Pentapetalae</taxon>
        <taxon>rosids</taxon>
        <taxon>fabids</taxon>
        <taxon>Fabales</taxon>
        <taxon>Fabaceae</taxon>
        <taxon>Papilionoideae</taxon>
        <taxon>50 kb inversion clade</taxon>
        <taxon>NPAAA clade</taxon>
        <taxon>Hologalegina</taxon>
        <taxon>IRL clade</taxon>
        <taxon>Trifolieae</taxon>
        <taxon>Medicago</taxon>
    </lineage>
</organism>
<keyword evidence="1" id="KW-0812">Transmembrane</keyword>
<comment type="caution">
    <text evidence="2">The sequence shown here is derived from an EMBL/GenBank/DDBJ whole genome shotgun (WGS) entry which is preliminary data.</text>
</comment>
<dbReference type="AlphaFoldDB" id="A0A396HK66"/>
<name>A0A396HK66_MEDTR</name>
<keyword evidence="1" id="KW-1133">Transmembrane helix</keyword>
<dbReference type="EMBL" id="PSQE01000005">
    <property type="protein sequence ID" value="RHN53732.1"/>
    <property type="molecule type" value="Genomic_DNA"/>
</dbReference>
<dbReference type="Proteomes" id="UP000265566">
    <property type="component" value="Chromosome 5"/>
</dbReference>
<feature type="transmembrane region" description="Helical" evidence="1">
    <location>
        <begin position="12"/>
        <end position="30"/>
    </location>
</feature>
<accession>A0A396HK66</accession>
<keyword evidence="1" id="KW-0472">Membrane</keyword>
<dbReference type="Gramene" id="rna28671">
    <property type="protein sequence ID" value="RHN53732.1"/>
    <property type="gene ID" value="gene28671"/>
</dbReference>
<protein>
    <recommendedName>
        <fullName evidence="3">Transmembrane protein</fullName>
    </recommendedName>
</protein>
<evidence type="ECO:0000313" key="2">
    <source>
        <dbReference type="EMBL" id="RHN53732.1"/>
    </source>
</evidence>
<reference evidence="2" key="1">
    <citation type="journal article" date="2018" name="Nat. Plants">
        <title>Whole-genome landscape of Medicago truncatula symbiotic genes.</title>
        <authorList>
            <person name="Pecrix Y."/>
            <person name="Gamas P."/>
            <person name="Carrere S."/>
        </authorList>
    </citation>
    <scope>NUCLEOTIDE SEQUENCE</scope>
    <source>
        <tissue evidence="2">Leaves</tissue>
    </source>
</reference>
<proteinExistence type="predicted"/>
<evidence type="ECO:0008006" key="3">
    <source>
        <dbReference type="Google" id="ProtNLM"/>
    </source>
</evidence>
<gene>
    <name evidence="2" type="ORF">MtrunA17_Chr5g0399021</name>
</gene>
<sequence length="54" mass="6081">MSNKRIYFYTNLNKVLGCFSYLLMLVFSLWNQVPSSIIHGIPSEGARKNGLDGS</sequence>
<evidence type="ECO:0000256" key="1">
    <source>
        <dbReference type="SAM" id="Phobius"/>
    </source>
</evidence>